<keyword evidence="1 4" id="KW-0328">Glycosyltransferase</keyword>
<comment type="caution">
    <text evidence="4">The sequence shown here is derived from an EMBL/GenBank/DDBJ whole genome shotgun (WGS) entry which is preliminary data.</text>
</comment>
<keyword evidence="5" id="KW-1185">Reference proteome</keyword>
<reference evidence="4 5" key="1">
    <citation type="submission" date="2024-11" db="EMBL/GenBank/DDBJ databases">
        <authorList>
            <person name="Heng Y.C."/>
            <person name="Lim A.C.H."/>
            <person name="Lee J.K.Y."/>
            <person name="Kittelmann S."/>
        </authorList>
    </citation>
    <scope>NUCLEOTIDE SEQUENCE [LARGE SCALE GENOMIC DNA]</scope>
    <source>
        <strain evidence="4 5">WILCCON 0269</strain>
    </source>
</reference>
<evidence type="ECO:0000313" key="5">
    <source>
        <dbReference type="Proteomes" id="UP001623660"/>
    </source>
</evidence>
<dbReference type="InterPro" id="IPR001173">
    <property type="entry name" value="Glyco_trans_2-like"/>
</dbReference>
<dbReference type="PANTHER" id="PTHR22916:SF51">
    <property type="entry name" value="GLYCOSYLTRANSFERASE EPSH-RELATED"/>
    <property type="match status" value="1"/>
</dbReference>
<evidence type="ECO:0000256" key="1">
    <source>
        <dbReference type="ARBA" id="ARBA00022676"/>
    </source>
</evidence>
<sequence>MYIKVSIIVPVYNTENYLPRCLESLINQSLEEIEIILINDCSTDHSLAILEKYKENYPSKITIINLKENKGPGGARNEGIRIAKGEYLGFVDSDDDVSHKMFEELYKIATTENYDMVDCQFYYEGFNQNIRTTSNNALGKLDLEKKRELFIHSGFIWSKIIKRNIIVDNNIRFREKTAYEDIDFIRVALFYFKKIYATDMVLYNYRNNANSISGSPSKDIQIYQKIDSMKSLCEKFKNLNAYNDYKDEITYLIYKSYVIMIYYVVSLKKEEMNPRLFKELRDFFFEVADCNYQNNKYILQINESDRSLVELNNRDYRQLICICSNLV</sequence>
<dbReference type="InterPro" id="IPR029044">
    <property type="entry name" value="Nucleotide-diphossugar_trans"/>
</dbReference>
<feature type="domain" description="Glycosyltransferase 2-like" evidence="3">
    <location>
        <begin position="6"/>
        <end position="140"/>
    </location>
</feature>
<dbReference type="GO" id="GO:0016757">
    <property type="term" value="F:glycosyltransferase activity"/>
    <property type="evidence" value="ECO:0007669"/>
    <property type="project" value="UniProtKB-KW"/>
</dbReference>
<dbReference type="SUPFAM" id="SSF53448">
    <property type="entry name" value="Nucleotide-diphospho-sugar transferases"/>
    <property type="match status" value="1"/>
</dbReference>
<evidence type="ECO:0000256" key="2">
    <source>
        <dbReference type="ARBA" id="ARBA00022679"/>
    </source>
</evidence>
<dbReference type="Pfam" id="PF00535">
    <property type="entry name" value="Glycos_transf_2"/>
    <property type="match status" value="1"/>
</dbReference>
<protein>
    <submittedName>
        <fullName evidence="4">Glycosyltransferase</fullName>
        <ecNumber evidence="4">2.4.-.-</ecNumber>
    </submittedName>
</protein>
<accession>A0ABW8SPN5</accession>
<name>A0ABW8SPN5_9CLOT</name>
<organism evidence="4 5">
    <name type="scientific">Candidatus Clostridium eludens</name>
    <dbReference type="NCBI Taxonomy" id="3381663"/>
    <lineage>
        <taxon>Bacteria</taxon>
        <taxon>Bacillati</taxon>
        <taxon>Bacillota</taxon>
        <taxon>Clostridia</taxon>
        <taxon>Eubacteriales</taxon>
        <taxon>Clostridiaceae</taxon>
        <taxon>Clostridium</taxon>
    </lineage>
</organism>
<keyword evidence="2 4" id="KW-0808">Transferase</keyword>
<gene>
    <name evidence="4" type="ORF">ACJDU8_20245</name>
</gene>
<evidence type="ECO:0000313" key="4">
    <source>
        <dbReference type="EMBL" id="MFL0197879.1"/>
    </source>
</evidence>
<proteinExistence type="predicted"/>
<dbReference type="PANTHER" id="PTHR22916">
    <property type="entry name" value="GLYCOSYLTRANSFERASE"/>
    <property type="match status" value="1"/>
</dbReference>
<dbReference type="Gene3D" id="3.90.550.10">
    <property type="entry name" value="Spore Coat Polysaccharide Biosynthesis Protein SpsA, Chain A"/>
    <property type="match status" value="1"/>
</dbReference>
<dbReference type="EMBL" id="JBJHZX010000040">
    <property type="protein sequence ID" value="MFL0197879.1"/>
    <property type="molecule type" value="Genomic_DNA"/>
</dbReference>
<dbReference type="RefSeq" id="WP_406793985.1">
    <property type="nucleotide sequence ID" value="NZ_JBJHZX010000040.1"/>
</dbReference>
<evidence type="ECO:0000259" key="3">
    <source>
        <dbReference type="Pfam" id="PF00535"/>
    </source>
</evidence>
<dbReference type="EC" id="2.4.-.-" evidence="4"/>
<dbReference type="CDD" id="cd00761">
    <property type="entry name" value="Glyco_tranf_GTA_type"/>
    <property type="match status" value="1"/>
</dbReference>
<dbReference type="Proteomes" id="UP001623660">
    <property type="component" value="Unassembled WGS sequence"/>
</dbReference>